<evidence type="ECO:0000313" key="2">
    <source>
        <dbReference type="EMBL" id="KAK4642706.1"/>
    </source>
</evidence>
<gene>
    <name evidence="2" type="ORF">QC761_510390</name>
</gene>
<keyword evidence="3" id="KW-1185">Reference proteome</keyword>
<dbReference type="EMBL" id="JAFFGZ010000007">
    <property type="protein sequence ID" value="KAK4642706.1"/>
    <property type="molecule type" value="Genomic_DNA"/>
</dbReference>
<comment type="caution">
    <text evidence="2">The sequence shown here is derived from an EMBL/GenBank/DDBJ whole genome shotgun (WGS) entry which is preliminary data.</text>
</comment>
<evidence type="ECO:0000313" key="3">
    <source>
        <dbReference type="Proteomes" id="UP001322138"/>
    </source>
</evidence>
<dbReference type="Proteomes" id="UP001322138">
    <property type="component" value="Unassembled WGS sequence"/>
</dbReference>
<sequence>MSQPPNIYIIGAQCTGKTTLVKNLHAHFESNSSHEPPVLITEVARTVLKQHSFTAADVVNPDRSFQLQSLILQAQASAERQATQTGQWFISDRSGADPIAYALRYVEEGRANQLIQSDEWRELRTRMQDAAVVVCEASEEARSWLADDGVRLMPEDVDDWIAMHRVFCRFLQDQEIDFQVLPAWVGDHQERVEFVLQCWDCKKERGPRWVVTDF</sequence>
<accession>A0ABR0FFG4</accession>
<dbReference type="Gene3D" id="3.40.50.300">
    <property type="entry name" value="P-loop containing nucleotide triphosphate hydrolases"/>
    <property type="match status" value="1"/>
</dbReference>
<reference evidence="2 3" key="1">
    <citation type="journal article" date="2023" name="bioRxiv">
        <title>High-quality genome assemblies of four members of thePodospora anserinaspecies complex.</title>
        <authorList>
            <person name="Ament-Velasquez S.L."/>
            <person name="Vogan A.A."/>
            <person name="Wallerman O."/>
            <person name="Hartmann F."/>
            <person name="Gautier V."/>
            <person name="Silar P."/>
            <person name="Giraud T."/>
            <person name="Johannesson H."/>
        </authorList>
    </citation>
    <scope>NUCLEOTIDE SEQUENCE [LARGE SCALE GENOMIC DNA]</scope>
    <source>
        <strain evidence="2 3">CBS 112042</strain>
    </source>
</reference>
<organism evidence="2 3">
    <name type="scientific">Podospora bellae-mahoneyi</name>
    <dbReference type="NCBI Taxonomy" id="2093777"/>
    <lineage>
        <taxon>Eukaryota</taxon>
        <taxon>Fungi</taxon>
        <taxon>Dikarya</taxon>
        <taxon>Ascomycota</taxon>
        <taxon>Pezizomycotina</taxon>
        <taxon>Sordariomycetes</taxon>
        <taxon>Sordariomycetidae</taxon>
        <taxon>Sordariales</taxon>
        <taxon>Podosporaceae</taxon>
        <taxon>Podospora</taxon>
    </lineage>
</organism>
<feature type="domain" description="NadR/Ttd14 AAA" evidence="1">
    <location>
        <begin position="7"/>
        <end position="191"/>
    </location>
</feature>
<proteinExistence type="predicted"/>
<dbReference type="SUPFAM" id="SSF52540">
    <property type="entry name" value="P-loop containing nucleoside triphosphate hydrolases"/>
    <property type="match status" value="1"/>
</dbReference>
<dbReference type="InterPro" id="IPR027417">
    <property type="entry name" value="P-loop_NTPase"/>
</dbReference>
<dbReference type="InterPro" id="IPR038727">
    <property type="entry name" value="NadR/Ttd14_AAA_dom"/>
</dbReference>
<dbReference type="Pfam" id="PF13521">
    <property type="entry name" value="AAA_28"/>
    <property type="match status" value="1"/>
</dbReference>
<protein>
    <recommendedName>
        <fullName evidence="1">NadR/Ttd14 AAA domain-containing protein</fullName>
    </recommendedName>
</protein>
<dbReference type="RefSeq" id="XP_062731682.1">
    <property type="nucleotide sequence ID" value="XM_062880229.1"/>
</dbReference>
<evidence type="ECO:0000259" key="1">
    <source>
        <dbReference type="Pfam" id="PF13521"/>
    </source>
</evidence>
<dbReference type="GeneID" id="87899711"/>
<name>A0ABR0FFG4_9PEZI</name>